<accession>A0AAN6Q1Y4</accession>
<reference evidence="2" key="2">
    <citation type="submission" date="2023-05" db="EMBL/GenBank/DDBJ databases">
        <authorList>
            <consortium name="Lawrence Berkeley National Laboratory"/>
            <person name="Steindorff A."/>
            <person name="Hensen N."/>
            <person name="Bonometti L."/>
            <person name="Westerberg I."/>
            <person name="Brannstrom I.O."/>
            <person name="Guillou S."/>
            <person name="Cros-Aarteil S."/>
            <person name="Calhoun S."/>
            <person name="Haridas S."/>
            <person name="Kuo A."/>
            <person name="Mondo S."/>
            <person name="Pangilinan J."/>
            <person name="Riley R."/>
            <person name="Labutti K."/>
            <person name="Andreopoulos B."/>
            <person name="Lipzen A."/>
            <person name="Chen C."/>
            <person name="Yanf M."/>
            <person name="Daum C."/>
            <person name="Ng V."/>
            <person name="Clum A."/>
            <person name="Ohm R."/>
            <person name="Martin F."/>
            <person name="Silar P."/>
            <person name="Natvig D."/>
            <person name="Lalanne C."/>
            <person name="Gautier V."/>
            <person name="Ament-Velasquez S.L."/>
            <person name="Kruys A."/>
            <person name="Hutchinson M.I."/>
            <person name="Powell A.J."/>
            <person name="Barry K."/>
            <person name="Miller A.N."/>
            <person name="Grigoriev I.V."/>
            <person name="Debuchy R."/>
            <person name="Gladieux P."/>
            <person name="Thoren M.H."/>
            <person name="Johannesson H."/>
        </authorList>
    </citation>
    <scope>NUCLEOTIDE SEQUENCE</scope>
    <source>
        <strain evidence="2">CBS 757.83</strain>
    </source>
</reference>
<dbReference type="EMBL" id="MU863649">
    <property type="protein sequence ID" value="KAK4099496.1"/>
    <property type="molecule type" value="Genomic_DNA"/>
</dbReference>
<keyword evidence="3" id="KW-1185">Reference proteome</keyword>
<dbReference type="AlphaFoldDB" id="A0AAN6Q1Y4"/>
<organism evidence="2 3">
    <name type="scientific">Parathielavia hyrcaniae</name>
    <dbReference type="NCBI Taxonomy" id="113614"/>
    <lineage>
        <taxon>Eukaryota</taxon>
        <taxon>Fungi</taxon>
        <taxon>Dikarya</taxon>
        <taxon>Ascomycota</taxon>
        <taxon>Pezizomycotina</taxon>
        <taxon>Sordariomycetes</taxon>
        <taxon>Sordariomycetidae</taxon>
        <taxon>Sordariales</taxon>
        <taxon>Chaetomiaceae</taxon>
        <taxon>Parathielavia</taxon>
    </lineage>
</organism>
<proteinExistence type="predicted"/>
<feature type="region of interest" description="Disordered" evidence="1">
    <location>
        <begin position="54"/>
        <end position="86"/>
    </location>
</feature>
<evidence type="ECO:0000313" key="3">
    <source>
        <dbReference type="Proteomes" id="UP001305647"/>
    </source>
</evidence>
<dbReference type="Proteomes" id="UP001305647">
    <property type="component" value="Unassembled WGS sequence"/>
</dbReference>
<comment type="caution">
    <text evidence="2">The sequence shown here is derived from an EMBL/GenBank/DDBJ whole genome shotgun (WGS) entry which is preliminary data.</text>
</comment>
<feature type="region of interest" description="Disordered" evidence="1">
    <location>
        <begin position="1"/>
        <end position="21"/>
    </location>
</feature>
<gene>
    <name evidence="2" type="ORF">N658DRAFT_498422</name>
</gene>
<protein>
    <submittedName>
        <fullName evidence="2">Uncharacterized protein</fullName>
    </submittedName>
</protein>
<evidence type="ECO:0000313" key="2">
    <source>
        <dbReference type="EMBL" id="KAK4099496.1"/>
    </source>
</evidence>
<name>A0AAN6Q1Y4_9PEZI</name>
<reference evidence="2" key="1">
    <citation type="journal article" date="2023" name="Mol. Phylogenet. Evol.">
        <title>Genome-scale phylogeny and comparative genomics of the fungal order Sordariales.</title>
        <authorList>
            <person name="Hensen N."/>
            <person name="Bonometti L."/>
            <person name="Westerberg I."/>
            <person name="Brannstrom I.O."/>
            <person name="Guillou S."/>
            <person name="Cros-Aarteil S."/>
            <person name="Calhoun S."/>
            <person name="Haridas S."/>
            <person name="Kuo A."/>
            <person name="Mondo S."/>
            <person name="Pangilinan J."/>
            <person name="Riley R."/>
            <person name="LaButti K."/>
            <person name="Andreopoulos B."/>
            <person name="Lipzen A."/>
            <person name="Chen C."/>
            <person name="Yan M."/>
            <person name="Daum C."/>
            <person name="Ng V."/>
            <person name="Clum A."/>
            <person name="Steindorff A."/>
            <person name="Ohm R.A."/>
            <person name="Martin F."/>
            <person name="Silar P."/>
            <person name="Natvig D.O."/>
            <person name="Lalanne C."/>
            <person name="Gautier V."/>
            <person name="Ament-Velasquez S.L."/>
            <person name="Kruys A."/>
            <person name="Hutchinson M.I."/>
            <person name="Powell A.J."/>
            <person name="Barry K."/>
            <person name="Miller A.N."/>
            <person name="Grigoriev I.V."/>
            <person name="Debuchy R."/>
            <person name="Gladieux P."/>
            <person name="Hiltunen Thoren M."/>
            <person name="Johannesson H."/>
        </authorList>
    </citation>
    <scope>NUCLEOTIDE SEQUENCE</scope>
    <source>
        <strain evidence="2">CBS 757.83</strain>
    </source>
</reference>
<evidence type="ECO:0000256" key="1">
    <source>
        <dbReference type="SAM" id="MobiDB-lite"/>
    </source>
</evidence>
<sequence>MDSSDEDEEGNGDGDGDDVWEDTVVEMETEVINLRDGSTLAGSRFASSGGATFVAKGSGRNGRGGDAGDFAATDGRNRDSVADGEGVNKEAVPGMREGLAGAVSRFLPGVPFSTIDELTEAVRRQAWL</sequence>